<sequence length="141" mass="15976">MQRMLNHPNQSNIVQIGSRIYVPDIYDSEYYDIENDKWFKMNSINLNRTDYAVIALNGFIYAVGGNLTSYYGVEVVEQFDPKTNTWKQVASMLKGRAAHTLCVLNSCMYAIGGKNYGDIYLSSVEKYDPSTDSGKSDKIKS</sequence>
<name>A0A9P0J7R8_APHGO</name>
<keyword evidence="1" id="KW-0880">Kelch repeat</keyword>
<dbReference type="PANTHER" id="PTHR46375">
    <property type="entry name" value="KELCH REPEAT AND BTB DOMAIN-CONTAINING PROTEIN 13-RELATED"/>
    <property type="match status" value="1"/>
</dbReference>
<gene>
    <name evidence="2" type="ORF">APHIGO_LOCUS7294</name>
</gene>
<dbReference type="AlphaFoldDB" id="A0A9P0J7R8"/>
<protein>
    <recommendedName>
        <fullName evidence="4">Kelch-like protein</fullName>
    </recommendedName>
</protein>
<keyword evidence="3" id="KW-1185">Reference proteome</keyword>
<evidence type="ECO:0000313" key="2">
    <source>
        <dbReference type="EMBL" id="CAH1726393.1"/>
    </source>
</evidence>
<dbReference type="InterPro" id="IPR052392">
    <property type="entry name" value="Kelch-BTB_domain-containing"/>
</dbReference>
<organism evidence="2 3">
    <name type="scientific">Aphis gossypii</name>
    <name type="common">Cotton aphid</name>
    <dbReference type="NCBI Taxonomy" id="80765"/>
    <lineage>
        <taxon>Eukaryota</taxon>
        <taxon>Metazoa</taxon>
        <taxon>Ecdysozoa</taxon>
        <taxon>Arthropoda</taxon>
        <taxon>Hexapoda</taxon>
        <taxon>Insecta</taxon>
        <taxon>Pterygota</taxon>
        <taxon>Neoptera</taxon>
        <taxon>Paraneoptera</taxon>
        <taxon>Hemiptera</taxon>
        <taxon>Sternorrhyncha</taxon>
        <taxon>Aphidomorpha</taxon>
        <taxon>Aphidoidea</taxon>
        <taxon>Aphididae</taxon>
        <taxon>Aphidini</taxon>
        <taxon>Aphis</taxon>
        <taxon>Aphis</taxon>
    </lineage>
</organism>
<evidence type="ECO:0000256" key="1">
    <source>
        <dbReference type="ARBA" id="ARBA00022441"/>
    </source>
</evidence>
<dbReference type="Proteomes" id="UP001154329">
    <property type="component" value="Chromosome 2"/>
</dbReference>
<dbReference type="SMART" id="SM00612">
    <property type="entry name" value="Kelch"/>
    <property type="match status" value="2"/>
</dbReference>
<dbReference type="InterPro" id="IPR015915">
    <property type="entry name" value="Kelch-typ_b-propeller"/>
</dbReference>
<dbReference type="InterPro" id="IPR006652">
    <property type="entry name" value="Kelch_1"/>
</dbReference>
<dbReference type="PANTHER" id="PTHR46375:SF3">
    <property type="entry name" value="KELCH REPEAT AND BTB DOMAIN-CONTAINING PROTEIN 13"/>
    <property type="match status" value="1"/>
</dbReference>
<evidence type="ECO:0000313" key="3">
    <source>
        <dbReference type="Proteomes" id="UP001154329"/>
    </source>
</evidence>
<reference evidence="2" key="1">
    <citation type="submission" date="2022-02" db="EMBL/GenBank/DDBJ databases">
        <authorList>
            <person name="King R."/>
        </authorList>
    </citation>
    <scope>NUCLEOTIDE SEQUENCE</scope>
</reference>
<dbReference type="Pfam" id="PF01344">
    <property type="entry name" value="Kelch_1"/>
    <property type="match status" value="2"/>
</dbReference>
<dbReference type="SUPFAM" id="SSF117281">
    <property type="entry name" value="Kelch motif"/>
    <property type="match status" value="1"/>
</dbReference>
<accession>A0A9P0J7R8</accession>
<proteinExistence type="predicted"/>
<evidence type="ECO:0008006" key="4">
    <source>
        <dbReference type="Google" id="ProtNLM"/>
    </source>
</evidence>
<dbReference type="Gene3D" id="2.120.10.80">
    <property type="entry name" value="Kelch-type beta propeller"/>
    <property type="match status" value="1"/>
</dbReference>
<reference evidence="2" key="2">
    <citation type="submission" date="2022-10" db="EMBL/GenBank/DDBJ databases">
        <authorList>
            <consortium name="ENA_rothamsted_submissions"/>
            <consortium name="culmorum"/>
            <person name="King R."/>
        </authorList>
    </citation>
    <scope>NUCLEOTIDE SEQUENCE</scope>
</reference>
<dbReference type="EMBL" id="OU899035">
    <property type="protein sequence ID" value="CAH1726393.1"/>
    <property type="molecule type" value="Genomic_DNA"/>
</dbReference>